<evidence type="ECO:0000313" key="6">
    <source>
        <dbReference type="Proteomes" id="UP000218231"/>
    </source>
</evidence>
<keyword evidence="2" id="KW-0539">Nucleus</keyword>
<feature type="compositionally biased region" description="Pro residues" evidence="3">
    <location>
        <begin position="268"/>
        <end position="279"/>
    </location>
</feature>
<feature type="compositionally biased region" description="Polar residues" evidence="3">
    <location>
        <begin position="144"/>
        <end position="156"/>
    </location>
</feature>
<feature type="compositionally biased region" description="Pro residues" evidence="3">
    <location>
        <begin position="602"/>
        <end position="612"/>
    </location>
</feature>
<protein>
    <recommendedName>
        <fullName evidence="4">SWI/SNF-like complex subunit BAF250 C-terminal domain-containing protein</fullName>
    </recommendedName>
</protein>
<feature type="compositionally biased region" description="Polar residues" evidence="3">
    <location>
        <begin position="412"/>
        <end position="438"/>
    </location>
</feature>
<dbReference type="GO" id="GO:0035060">
    <property type="term" value="C:brahma complex"/>
    <property type="evidence" value="ECO:0007669"/>
    <property type="project" value="InterPro"/>
</dbReference>
<evidence type="ECO:0000256" key="3">
    <source>
        <dbReference type="SAM" id="MobiDB-lite"/>
    </source>
</evidence>
<gene>
    <name evidence="5" type="ORF">WR25_13254</name>
</gene>
<feature type="compositionally biased region" description="Pro residues" evidence="3">
    <location>
        <begin position="619"/>
        <end position="629"/>
    </location>
</feature>
<feature type="compositionally biased region" description="Basic residues" evidence="3">
    <location>
        <begin position="7"/>
        <end position="21"/>
    </location>
</feature>
<feature type="compositionally biased region" description="Pro residues" evidence="3">
    <location>
        <begin position="294"/>
        <end position="337"/>
    </location>
</feature>
<feature type="compositionally biased region" description="Low complexity" evidence="3">
    <location>
        <begin position="481"/>
        <end position="490"/>
    </location>
</feature>
<feature type="compositionally biased region" description="Polar residues" evidence="3">
    <location>
        <begin position="87"/>
        <end position="102"/>
    </location>
</feature>
<feature type="compositionally biased region" description="Polar residues" evidence="3">
    <location>
        <begin position="1333"/>
        <end position="1344"/>
    </location>
</feature>
<feature type="compositionally biased region" description="Low complexity" evidence="3">
    <location>
        <begin position="630"/>
        <end position="644"/>
    </location>
</feature>
<feature type="compositionally biased region" description="Polar residues" evidence="3">
    <location>
        <begin position="1436"/>
        <end position="1458"/>
    </location>
</feature>
<feature type="compositionally biased region" description="Pro residues" evidence="3">
    <location>
        <begin position="521"/>
        <end position="533"/>
    </location>
</feature>
<feature type="compositionally biased region" description="Polar residues" evidence="3">
    <location>
        <begin position="1365"/>
        <end position="1375"/>
    </location>
</feature>
<evidence type="ECO:0000259" key="4">
    <source>
        <dbReference type="Pfam" id="PF12031"/>
    </source>
</evidence>
<dbReference type="InterPro" id="IPR021906">
    <property type="entry name" value="BAF250/Osa"/>
</dbReference>
<reference evidence="5 6" key="1">
    <citation type="journal article" date="2017" name="Curr. Biol.">
        <title>Genome architecture and evolution of a unichromosomal asexual nematode.</title>
        <authorList>
            <person name="Fradin H."/>
            <person name="Zegar C."/>
            <person name="Gutwein M."/>
            <person name="Lucas J."/>
            <person name="Kovtun M."/>
            <person name="Corcoran D."/>
            <person name="Baugh L.R."/>
            <person name="Kiontke K."/>
            <person name="Gunsalus K."/>
            <person name="Fitch D.H."/>
            <person name="Piano F."/>
        </authorList>
    </citation>
    <scope>NUCLEOTIDE SEQUENCE [LARGE SCALE GENOMIC DNA]</scope>
    <source>
        <strain evidence="5">PF1309</strain>
    </source>
</reference>
<dbReference type="PANTHER" id="PTHR12656">
    <property type="entry name" value="BRG-1 ASSOCIATED FACTOR 250 BAF250"/>
    <property type="match status" value="1"/>
</dbReference>
<feature type="region of interest" description="Disordered" evidence="3">
    <location>
        <begin position="246"/>
        <end position="655"/>
    </location>
</feature>
<evidence type="ECO:0000256" key="1">
    <source>
        <dbReference type="ARBA" id="ARBA00004123"/>
    </source>
</evidence>
<dbReference type="GO" id="GO:0006338">
    <property type="term" value="P:chromatin remodeling"/>
    <property type="evidence" value="ECO:0007669"/>
    <property type="project" value="InterPro"/>
</dbReference>
<proteinExistence type="predicted"/>
<dbReference type="PANTHER" id="PTHR12656:SF5">
    <property type="entry name" value="TRITHORAX GROUP PROTEIN OSA"/>
    <property type="match status" value="1"/>
</dbReference>
<dbReference type="OrthoDB" id="8709537at2759"/>
<dbReference type="GO" id="GO:0031491">
    <property type="term" value="F:nucleosome binding"/>
    <property type="evidence" value="ECO:0007669"/>
    <property type="project" value="TreeGrafter"/>
</dbReference>
<feature type="compositionally biased region" description="Basic and acidic residues" evidence="3">
    <location>
        <begin position="1283"/>
        <end position="1318"/>
    </location>
</feature>
<dbReference type="GO" id="GO:0016514">
    <property type="term" value="C:SWI/SNF complex"/>
    <property type="evidence" value="ECO:0007669"/>
    <property type="project" value="InterPro"/>
</dbReference>
<comment type="subcellular location">
    <subcellularLocation>
        <location evidence="1">Nucleus</location>
    </subcellularLocation>
</comment>
<dbReference type="GO" id="GO:0071565">
    <property type="term" value="C:nBAF complex"/>
    <property type="evidence" value="ECO:0007669"/>
    <property type="project" value="TreeGrafter"/>
</dbReference>
<evidence type="ECO:0000313" key="5">
    <source>
        <dbReference type="EMBL" id="PAV90577.1"/>
    </source>
</evidence>
<organism evidence="5 6">
    <name type="scientific">Diploscapter pachys</name>
    <dbReference type="NCBI Taxonomy" id="2018661"/>
    <lineage>
        <taxon>Eukaryota</taxon>
        <taxon>Metazoa</taxon>
        <taxon>Ecdysozoa</taxon>
        <taxon>Nematoda</taxon>
        <taxon>Chromadorea</taxon>
        <taxon>Rhabditida</taxon>
        <taxon>Rhabditina</taxon>
        <taxon>Rhabditomorpha</taxon>
        <taxon>Rhabditoidea</taxon>
        <taxon>Rhabditidae</taxon>
        <taxon>Diploscapter</taxon>
    </lineage>
</organism>
<dbReference type="Proteomes" id="UP000218231">
    <property type="component" value="Unassembled WGS sequence"/>
</dbReference>
<feature type="compositionally biased region" description="Basic and acidic residues" evidence="3">
    <location>
        <begin position="1418"/>
        <end position="1433"/>
    </location>
</feature>
<feature type="domain" description="SWI/SNF-like complex subunit BAF250 C-terminal" evidence="4">
    <location>
        <begin position="956"/>
        <end position="1223"/>
    </location>
</feature>
<feature type="region of interest" description="Disordered" evidence="3">
    <location>
        <begin position="1"/>
        <end position="199"/>
    </location>
</feature>
<dbReference type="GO" id="GO:0005654">
    <property type="term" value="C:nucleoplasm"/>
    <property type="evidence" value="ECO:0007669"/>
    <property type="project" value="TreeGrafter"/>
</dbReference>
<dbReference type="GO" id="GO:0045893">
    <property type="term" value="P:positive regulation of DNA-templated transcription"/>
    <property type="evidence" value="ECO:0007669"/>
    <property type="project" value="TreeGrafter"/>
</dbReference>
<accession>A0A2A2LX48</accession>
<keyword evidence="6" id="KW-1185">Reference proteome</keyword>
<feature type="compositionally biased region" description="Low complexity" evidence="3">
    <location>
        <begin position="588"/>
        <end position="601"/>
    </location>
</feature>
<feature type="region of interest" description="Disordered" evidence="3">
    <location>
        <begin position="1283"/>
        <end position="1458"/>
    </location>
</feature>
<dbReference type="GO" id="GO:0006357">
    <property type="term" value="P:regulation of transcription by RNA polymerase II"/>
    <property type="evidence" value="ECO:0007669"/>
    <property type="project" value="TreeGrafter"/>
</dbReference>
<dbReference type="InterPro" id="IPR033388">
    <property type="entry name" value="BAF250_C"/>
</dbReference>
<dbReference type="STRING" id="2018661.A0A2A2LX48"/>
<feature type="compositionally biased region" description="Low complexity" evidence="3">
    <location>
        <begin position="439"/>
        <end position="471"/>
    </location>
</feature>
<sequence>MESAKFLRFKLKVHKTPRTRKASSEAAPQGADQKTRTKRKYTQKSGKSTAPNPGGPENGRSPGGSAPNMSTQPRVVASAGVWYPQHPAQQPSTSQNPHQGQFLQVPPQQYYGYSPRQNLESSPVPNPYYHQQMYPYYPPAMSPKSGTSPGQTQGVKQPSPTPTPTPIPTSTSTPASGQQIRYHPGPNQGPYPNPYMGYRPHPGHPHYDYYYRQRYANYYGNYNYPPQHAKTGQPYDWRYYYGASTPGQPATTPAGQPPSGPAPGQAPGQPPAGYPPGAPHDPAVAAYYHQYGQMPPPQHHPGYGPPPHPGQMPPGYSPGQFGPPRPGMTPMRAPMPQPHMQGEGQPSAEWGSPQPGHPPHQPPTSSQHLTVPGQQPAPGTPASGQPATPAALAPGDASGSAAPSRAPSTGPQHSATPDSASRMSASAEQQGTQAAHSEQQPQQPATSQPSTSMAAPSAPGNAQPPQAGPYYGQPPPMYPNAPGRAAAYPPQYGPPAGYPPHSGGVPPHYQHQQYMWNRGYPPAPNAGPQPQGVPPQHRYYGQPPPAGTPQGPSQMPPRSATQSMGPPAGPGNQQLVPPNQGPPPGAPSPNSAAKARYAPPQAQVPPAYPSPLPGGRQPQPGPGYPPQMQPAPGQIPIQPPHQIQPVPPPAAQIAPGYMSQHHHTFPPGSVEATTISQKRRRKIYSRELIQATPRRIIMALRSGLESEAIWAINSLNVLLHDETQPNPPIMQLPGLLNVIVEHLWATLSVLWPEKFKTTTPNSIPAVSVEEVANLGALTNGNAQSEVKVLIGARHGERKNPNYTKTTRTGRKVQFKEAAMPEELKKRYILDGMTQAEFDVDPNLSLDYVTDRLKYGLGGGLAERVATFLRSQLEHAKLRHYPVFSKGKDENGNLKERNEVKMEVDSEDEEIGEVLPEILLCRKGREDELVDEPNTVEMVQPRGTALSTTNDVMKRMTYRALALSNIIRGMSFIPKAEDALCRHEGVLYLLGQIITLNVAEQKVKRAKPPPKVPLDAPLPEPDTYEQMREKANVLLDSDDPLQLLLVETAQQLRDDTFVVLTHLSVTLDVFDLPDHIAYPIFNGLLHWAISSVPEATDPMSPSSLAPRSYCLEALCKMSVLERNVDMLVSTGPWPRIEKLVRILANLLHMNEETQNREFAIVILNALCNASEAVCYTVVHETPTVAHLITFIESADQNMHQVMQQHGMQILRETPEMMGTSVGMLRRASAILRVLVNVPHAYKVFSKHQQRLLQFTMSQLMDSRVAGMIADTLFEMQVRQKKDELLNQQNDDDKKKPESALTETKKEKEVNGSFEAEERLPLAGGSSAHDDNSNRDSACSSSMSNEEASRGSKKTSKSGDSERTGMVNGNGNETGGQHKQVKLEENEEEEMQGKGAKRQKPLDEEDDKSQPSAKKQCNGFDEKSGNLRKNGKIEKPATTGSGSNGTAHSDNNSSTMTVVA</sequence>
<evidence type="ECO:0000256" key="2">
    <source>
        <dbReference type="ARBA" id="ARBA00023242"/>
    </source>
</evidence>
<dbReference type="Pfam" id="PF12031">
    <property type="entry name" value="BAF250_C"/>
    <property type="match status" value="1"/>
</dbReference>
<name>A0A2A2LX48_9BILA</name>
<comment type="caution">
    <text evidence="5">The sequence shown here is derived from an EMBL/GenBank/DDBJ whole genome shotgun (WGS) entry which is preliminary data.</text>
</comment>
<dbReference type="EMBL" id="LIAE01006366">
    <property type="protein sequence ID" value="PAV90577.1"/>
    <property type="molecule type" value="Genomic_DNA"/>
</dbReference>
<feature type="compositionally biased region" description="Low complexity" evidence="3">
    <location>
        <begin position="389"/>
        <end position="411"/>
    </location>
</feature>